<dbReference type="FunFam" id="3.30.300.30:FF:000007">
    <property type="entry name" value="4-coumarate--CoA ligase 2"/>
    <property type="match status" value="1"/>
</dbReference>
<dbReference type="Gene3D" id="2.30.38.10">
    <property type="entry name" value="Luciferase, Domain 3"/>
    <property type="match status" value="1"/>
</dbReference>
<evidence type="ECO:0000256" key="2">
    <source>
        <dbReference type="ARBA" id="ARBA00022598"/>
    </source>
</evidence>
<dbReference type="Proteomes" id="UP000243723">
    <property type="component" value="Unassembled WGS sequence"/>
</dbReference>
<dbReference type="PANTHER" id="PTHR24096:SF149">
    <property type="entry name" value="AMP-BINDING DOMAIN-CONTAINING PROTEIN-RELATED"/>
    <property type="match status" value="1"/>
</dbReference>
<dbReference type="PANTHER" id="PTHR24096">
    <property type="entry name" value="LONG-CHAIN-FATTY-ACID--COA LIGASE"/>
    <property type="match status" value="1"/>
</dbReference>
<protein>
    <submittedName>
        <fullName evidence="5">4-coumarate--CoA ligase-like 7</fullName>
    </submittedName>
</protein>
<dbReference type="Gene3D" id="3.30.300.30">
    <property type="match status" value="1"/>
</dbReference>
<sequence length="567" mass="62302">MGSKAVTSSSGTIYYPEQSRDYPHVDLLTLLFDYQITDTRWTSHEDTTLHASAENPSQHITKADARKQTKRTAHAFREHFGIGAKGAGKDVVTVISTGHYLVPLLFYGVIAADGIFSAVSAASTDKELCNLLTSAGCSLLVCNEATKDVAVKAAAAAGLPEDRVVIMSERGDWSLRRVHQPSKELISDGELGWRRITDQKELADSLVVLIYSSGTTGLPKSVCISHENFVSECCLTQDPMKEKKAIMNPKFEYRTLAHLPIAHIAGIQGYFVNPFYLGGTAYWMPRFDFSKFLEYNKKYRITFFFTVPPIYLLIAKSPEVTDQFDSLEQAVSGAAPLGKELQYAASSKLGQGQTFISQTWGLSESTGSATVLPYGMKDDTGSVSSLVANVTARIVDDEGKDVPVGKSGEIILKGPIISKGYYRNDKANTEAYRDGWYCTGDIGYFNKGNSLFYIIDRKKELIKYKGLQVAPAELEALLLSHDLILDAAVIGVPIEAGYNEAPRAYVVAEQKKISAEQIKRYVAENAASHKHLRGGVVFLDAIPKSPSGKILRKDLRELVKREKGPKL</sequence>
<dbReference type="GO" id="GO:0019748">
    <property type="term" value="P:secondary metabolic process"/>
    <property type="evidence" value="ECO:0007669"/>
    <property type="project" value="TreeGrafter"/>
</dbReference>
<accession>A0A2P7ZDL2</accession>
<evidence type="ECO:0000259" key="3">
    <source>
        <dbReference type="Pfam" id="PF00501"/>
    </source>
</evidence>
<feature type="domain" description="AMP-dependent synthetase/ligase" evidence="3">
    <location>
        <begin position="52"/>
        <end position="422"/>
    </location>
</feature>
<feature type="domain" description="AMP-binding enzyme C-terminal" evidence="4">
    <location>
        <begin position="473"/>
        <end position="549"/>
    </location>
</feature>
<gene>
    <name evidence="5" type="ORF">B9Z65_5258</name>
</gene>
<organism evidence="5 6">
    <name type="scientific">Elsinoe australis</name>
    <dbReference type="NCBI Taxonomy" id="40998"/>
    <lineage>
        <taxon>Eukaryota</taxon>
        <taxon>Fungi</taxon>
        <taxon>Dikarya</taxon>
        <taxon>Ascomycota</taxon>
        <taxon>Pezizomycotina</taxon>
        <taxon>Dothideomycetes</taxon>
        <taxon>Dothideomycetidae</taxon>
        <taxon>Myriangiales</taxon>
        <taxon>Elsinoaceae</taxon>
        <taxon>Elsinoe</taxon>
    </lineage>
</organism>
<dbReference type="EMBL" id="NHZQ01000236">
    <property type="protein sequence ID" value="PSK46290.1"/>
    <property type="molecule type" value="Genomic_DNA"/>
</dbReference>
<proteinExistence type="inferred from homology"/>
<comment type="caution">
    <text evidence="5">The sequence shown here is derived from an EMBL/GenBank/DDBJ whole genome shotgun (WGS) entry which is preliminary data.</text>
</comment>
<dbReference type="OrthoDB" id="1898221at2759"/>
<dbReference type="Pfam" id="PF00501">
    <property type="entry name" value="AMP-binding"/>
    <property type="match status" value="1"/>
</dbReference>
<comment type="similarity">
    <text evidence="1">Belongs to the ATP-dependent AMP-binding enzyme family.</text>
</comment>
<dbReference type="InterPro" id="IPR025110">
    <property type="entry name" value="AMP-bd_C"/>
</dbReference>
<dbReference type="InterPro" id="IPR020845">
    <property type="entry name" value="AMP-binding_CS"/>
</dbReference>
<evidence type="ECO:0000313" key="6">
    <source>
        <dbReference type="Proteomes" id="UP000243723"/>
    </source>
</evidence>
<evidence type="ECO:0000256" key="1">
    <source>
        <dbReference type="ARBA" id="ARBA00006432"/>
    </source>
</evidence>
<dbReference type="SUPFAM" id="SSF56801">
    <property type="entry name" value="Acetyl-CoA synthetase-like"/>
    <property type="match status" value="1"/>
</dbReference>
<dbReference type="Pfam" id="PF13193">
    <property type="entry name" value="AMP-binding_C"/>
    <property type="match status" value="1"/>
</dbReference>
<dbReference type="InterPro" id="IPR000873">
    <property type="entry name" value="AMP-dep_synth/lig_dom"/>
</dbReference>
<reference evidence="5 6" key="1">
    <citation type="submission" date="2017-05" db="EMBL/GenBank/DDBJ databases">
        <title>Draft genome sequence of Elsinoe australis.</title>
        <authorList>
            <person name="Cheng Q."/>
        </authorList>
    </citation>
    <scope>NUCLEOTIDE SEQUENCE [LARGE SCALE GENOMIC DNA]</scope>
    <source>
        <strain evidence="5 6">NL1</strain>
    </source>
</reference>
<keyword evidence="6" id="KW-1185">Reference proteome</keyword>
<dbReference type="Gene3D" id="3.40.50.980">
    <property type="match status" value="2"/>
</dbReference>
<dbReference type="GO" id="GO:0016405">
    <property type="term" value="F:CoA-ligase activity"/>
    <property type="evidence" value="ECO:0007669"/>
    <property type="project" value="TreeGrafter"/>
</dbReference>
<dbReference type="InterPro" id="IPR045851">
    <property type="entry name" value="AMP-bd_C_sf"/>
</dbReference>
<keyword evidence="2 5" id="KW-0436">Ligase</keyword>
<dbReference type="STRING" id="40998.A0A2P7ZDL2"/>
<dbReference type="AlphaFoldDB" id="A0A2P7ZDL2"/>
<dbReference type="PROSITE" id="PS00455">
    <property type="entry name" value="AMP_BINDING"/>
    <property type="match status" value="1"/>
</dbReference>
<evidence type="ECO:0000259" key="4">
    <source>
        <dbReference type="Pfam" id="PF13193"/>
    </source>
</evidence>
<name>A0A2P7ZDL2_9PEZI</name>
<evidence type="ECO:0000313" key="5">
    <source>
        <dbReference type="EMBL" id="PSK46290.1"/>
    </source>
</evidence>